<dbReference type="Proteomes" id="UP000566819">
    <property type="component" value="Unassembled WGS sequence"/>
</dbReference>
<evidence type="ECO:0008006" key="4">
    <source>
        <dbReference type="Google" id="ProtNLM"/>
    </source>
</evidence>
<protein>
    <recommendedName>
        <fullName evidence="4">BTB domain-containing protein</fullName>
    </recommendedName>
</protein>
<feature type="region of interest" description="Disordered" evidence="1">
    <location>
        <begin position="58"/>
        <end position="87"/>
    </location>
</feature>
<gene>
    <name evidence="2" type="ORF">G7Y89_g11540</name>
</gene>
<evidence type="ECO:0000256" key="1">
    <source>
        <dbReference type="SAM" id="MobiDB-lite"/>
    </source>
</evidence>
<name>A0A8H4RBS7_9HELO</name>
<reference evidence="2 3" key="1">
    <citation type="submission" date="2020-03" db="EMBL/GenBank/DDBJ databases">
        <title>Draft Genome Sequence of Cudoniella acicularis.</title>
        <authorList>
            <person name="Buettner E."/>
            <person name="Kellner H."/>
        </authorList>
    </citation>
    <scope>NUCLEOTIDE SEQUENCE [LARGE SCALE GENOMIC DNA]</scope>
    <source>
        <strain evidence="2 3">DSM 108380</strain>
    </source>
</reference>
<comment type="caution">
    <text evidence="2">The sequence shown here is derived from an EMBL/GenBank/DDBJ whole genome shotgun (WGS) entry which is preliminary data.</text>
</comment>
<evidence type="ECO:0000313" key="3">
    <source>
        <dbReference type="Proteomes" id="UP000566819"/>
    </source>
</evidence>
<proteinExistence type="predicted"/>
<dbReference type="AlphaFoldDB" id="A0A8H4RBS7"/>
<keyword evidence="3" id="KW-1185">Reference proteome</keyword>
<dbReference type="EMBL" id="JAAMPI010001119">
    <property type="protein sequence ID" value="KAF4626618.1"/>
    <property type="molecule type" value="Genomic_DNA"/>
</dbReference>
<dbReference type="Gene3D" id="3.30.710.10">
    <property type="entry name" value="Potassium Channel Kv1.1, Chain A"/>
    <property type="match status" value="1"/>
</dbReference>
<organism evidence="2 3">
    <name type="scientific">Cudoniella acicularis</name>
    <dbReference type="NCBI Taxonomy" id="354080"/>
    <lineage>
        <taxon>Eukaryota</taxon>
        <taxon>Fungi</taxon>
        <taxon>Dikarya</taxon>
        <taxon>Ascomycota</taxon>
        <taxon>Pezizomycotina</taxon>
        <taxon>Leotiomycetes</taxon>
        <taxon>Helotiales</taxon>
        <taxon>Tricladiaceae</taxon>
        <taxon>Cudoniella</taxon>
    </lineage>
</organism>
<dbReference type="OrthoDB" id="194443at2759"/>
<dbReference type="InterPro" id="IPR011333">
    <property type="entry name" value="SKP1/BTB/POZ_sf"/>
</dbReference>
<sequence>MDKFLYTGSLETVALDEAFGAPVLALLLSDLLLIVSSQIDLGEDRAAHCTIEELAPQYEMTESQKREAEASSFSTHPRKTHRMNPPDFSDSNFLVTFTISSGPKQETFTVHKEVACYHSPVLNAAFNSDFVEGQT</sequence>
<accession>A0A8H4RBS7</accession>
<evidence type="ECO:0000313" key="2">
    <source>
        <dbReference type="EMBL" id="KAF4626618.1"/>
    </source>
</evidence>